<dbReference type="PRINTS" id="PR00455">
    <property type="entry name" value="HTHTETR"/>
</dbReference>
<dbReference type="Proteomes" id="UP000264589">
    <property type="component" value="Unassembled WGS sequence"/>
</dbReference>
<evidence type="ECO:0000256" key="2">
    <source>
        <dbReference type="ARBA" id="ARBA00023125"/>
    </source>
</evidence>
<keyword evidence="1" id="KW-0805">Transcription regulation</keyword>
<gene>
    <name evidence="6" type="ORF">DX908_06390</name>
</gene>
<dbReference type="InParanoid" id="A0A371RHL6"/>
<dbReference type="GO" id="GO:0003700">
    <property type="term" value="F:DNA-binding transcription factor activity"/>
    <property type="evidence" value="ECO:0007669"/>
    <property type="project" value="TreeGrafter"/>
</dbReference>
<keyword evidence="3" id="KW-0804">Transcription</keyword>
<dbReference type="SUPFAM" id="SSF46689">
    <property type="entry name" value="Homeodomain-like"/>
    <property type="match status" value="1"/>
</dbReference>
<name>A0A371RHL6_9PROT</name>
<keyword evidence="7" id="KW-1185">Reference proteome</keyword>
<evidence type="ECO:0000313" key="6">
    <source>
        <dbReference type="EMBL" id="RFB04947.1"/>
    </source>
</evidence>
<dbReference type="Pfam" id="PF00440">
    <property type="entry name" value="TetR_N"/>
    <property type="match status" value="1"/>
</dbReference>
<dbReference type="PANTHER" id="PTHR30055:SF234">
    <property type="entry name" value="HTH-TYPE TRANSCRIPTIONAL REGULATOR BETI"/>
    <property type="match status" value="1"/>
</dbReference>
<evidence type="ECO:0000313" key="7">
    <source>
        <dbReference type="Proteomes" id="UP000264589"/>
    </source>
</evidence>
<dbReference type="RefSeq" id="WP_116391578.1">
    <property type="nucleotide sequence ID" value="NZ_QUQO01000001.1"/>
</dbReference>
<dbReference type="Gene3D" id="1.10.357.10">
    <property type="entry name" value="Tetracycline Repressor, domain 2"/>
    <property type="match status" value="1"/>
</dbReference>
<accession>A0A371RHL6</accession>
<comment type="caution">
    <text evidence="6">The sequence shown here is derived from an EMBL/GenBank/DDBJ whole genome shotgun (WGS) entry which is preliminary data.</text>
</comment>
<evidence type="ECO:0000256" key="4">
    <source>
        <dbReference type="PROSITE-ProRule" id="PRU00335"/>
    </source>
</evidence>
<protein>
    <submittedName>
        <fullName evidence="6">TetR/AcrR family transcriptional regulator</fullName>
    </submittedName>
</protein>
<dbReference type="AlphaFoldDB" id="A0A371RHL6"/>
<feature type="domain" description="HTH tetR-type" evidence="5">
    <location>
        <begin position="7"/>
        <end position="67"/>
    </location>
</feature>
<keyword evidence="2 4" id="KW-0238">DNA-binding</keyword>
<feature type="DNA-binding region" description="H-T-H motif" evidence="4">
    <location>
        <begin position="30"/>
        <end position="49"/>
    </location>
</feature>
<dbReference type="InterPro" id="IPR009057">
    <property type="entry name" value="Homeodomain-like_sf"/>
</dbReference>
<reference evidence="6 7" key="1">
    <citation type="submission" date="2018-08" db="EMBL/GenBank/DDBJ databases">
        <title>Parvularcula sp. SM1705, isolated from surface water of the South Sea China.</title>
        <authorList>
            <person name="Sun L."/>
        </authorList>
    </citation>
    <scope>NUCLEOTIDE SEQUENCE [LARGE SCALE GENOMIC DNA]</scope>
    <source>
        <strain evidence="6 7">SM1705</strain>
    </source>
</reference>
<dbReference type="EMBL" id="QUQO01000001">
    <property type="protein sequence ID" value="RFB04947.1"/>
    <property type="molecule type" value="Genomic_DNA"/>
</dbReference>
<evidence type="ECO:0000256" key="1">
    <source>
        <dbReference type="ARBA" id="ARBA00023015"/>
    </source>
</evidence>
<dbReference type="InterPro" id="IPR036271">
    <property type="entry name" value="Tet_transcr_reg_TetR-rel_C_sf"/>
</dbReference>
<dbReference type="InterPro" id="IPR001647">
    <property type="entry name" value="HTH_TetR"/>
</dbReference>
<evidence type="ECO:0000256" key="3">
    <source>
        <dbReference type="ARBA" id="ARBA00023163"/>
    </source>
</evidence>
<dbReference type="PANTHER" id="PTHR30055">
    <property type="entry name" value="HTH-TYPE TRANSCRIPTIONAL REGULATOR RUTR"/>
    <property type="match status" value="1"/>
</dbReference>
<dbReference type="InterPro" id="IPR050109">
    <property type="entry name" value="HTH-type_TetR-like_transc_reg"/>
</dbReference>
<proteinExistence type="predicted"/>
<evidence type="ECO:0000259" key="5">
    <source>
        <dbReference type="PROSITE" id="PS50977"/>
    </source>
</evidence>
<dbReference type="GO" id="GO:0000976">
    <property type="term" value="F:transcription cis-regulatory region binding"/>
    <property type="evidence" value="ECO:0007669"/>
    <property type="project" value="TreeGrafter"/>
</dbReference>
<organism evidence="6 7">
    <name type="scientific">Parvularcula marina</name>
    <dbReference type="NCBI Taxonomy" id="2292771"/>
    <lineage>
        <taxon>Bacteria</taxon>
        <taxon>Pseudomonadati</taxon>
        <taxon>Pseudomonadota</taxon>
        <taxon>Alphaproteobacteria</taxon>
        <taxon>Parvularculales</taxon>
        <taxon>Parvularculaceae</taxon>
        <taxon>Parvularcula</taxon>
    </lineage>
</organism>
<dbReference type="PROSITE" id="PS50977">
    <property type="entry name" value="HTH_TETR_2"/>
    <property type="match status" value="1"/>
</dbReference>
<dbReference type="OrthoDB" id="9805134at2"/>
<sequence length="198" mass="22433">MSSDDLNPTRKKILEATWKLLEANPARVVPMSEIAKTSGISRQAVYLHFPTRAELLIAVTRYTGDQLKVDELLAPSRAAETGEARLAAYIDFWATFIPQIYGVMKALLVMRDSDEAARAAWDDRMAAFREGCEAAVKSLKRDGRLRAGLTVPVATDLLWTWMSVRNWEHLTIDCGWPQARYRKMMQETARQLLICESD</sequence>
<dbReference type="SUPFAM" id="SSF48498">
    <property type="entry name" value="Tetracyclin repressor-like, C-terminal domain"/>
    <property type="match status" value="1"/>
</dbReference>